<protein>
    <submittedName>
        <fullName evidence="1">Uncharacterized protein</fullName>
    </submittedName>
</protein>
<accession>A0A9N8E3B1</accession>
<evidence type="ECO:0000313" key="1">
    <source>
        <dbReference type="EMBL" id="CAB9513817.1"/>
    </source>
</evidence>
<gene>
    <name evidence="1" type="ORF">SEMRO_615_G175840.1</name>
</gene>
<reference evidence="1" key="1">
    <citation type="submission" date="2020-06" db="EMBL/GenBank/DDBJ databases">
        <authorList>
            <consortium name="Plant Systems Biology data submission"/>
        </authorList>
    </citation>
    <scope>NUCLEOTIDE SEQUENCE</scope>
    <source>
        <strain evidence="1">D6</strain>
    </source>
</reference>
<comment type="caution">
    <text evidence="1">The sequence shown here is derived from an EMBL/GenBank/DDBJ whole genome shotgun (WGS) entry which is preliminary data.</text>
</comment>
<keyword evidence="2" id="KW-1185">Reference proteome</keyword>
<evidence type="ECO:0000313" key="2">
    <source>
        <dbReference type="Proteomes" id="UP001153069"/>
    </source>
</evidence>
<dbReference type="AlphaFoldDB" id="A0A9N8E3B1"/>
<dbReference type="EMBL" id="CAICTM010000614">
    <property type="protein sequence ID" value="CAB9513817.1"/>
    <property type="molecule type" value="Genomic_DNA"/>
</dbReference>
<name>A0A9N8E3B1_9STRA</name>
<proteinExistence type="predicted"/>
<organism evidence="1 2">
    <name type="scientific">Seminavis robusta</name>
    <dbReference type="NCBI Taxonomy" id="568900"/>
    <lineage>
        <taxon>Eukaryota</taxon>
        <taxon>Sar</taxon>
        <taxon>Stramenopiles</taxon>
        <taxon>Ochrophyta</taxon>
        <taxon>Bacillariophyta</taxon>
        <taxon>Bacillariophyceae</taxon>
        <taxon>Bacillariophycidae</taxon>
        <taxon>Naviculales</taxon>
        <taxon>Naviculaceae</taxon>
        <taxon>Seminavis</taxon>
    </lineage>
</organism>
<dbReference type="Proteomes" id="UP001153069">
    <property type="component" value="Unassembled WGS sequence"/>
</dbReference>
<sequence length="146" mass="15801">MRLALNGSVVHVLALQIDGIYARNLAGSSLHGRPRGVTLPPRRQAKKHECVEEEVQIVLERELDEEDGHEVVHGILEPRLFPDREATAIEGSKASRQVTLARSAESSVLVEATVLVEALESVLAEGLESVFQLAEGLESAMVESTG</sequence>